<feature type="region of interest" description="Disordered" evidence="1">
    <location>
        <begin position="35"/>
        <end position="73"/>
    </location>
</feature>
<proteinExistence type="predicted"/>
<accession>A0AAW1QP17</accession>
<sequence length="224" mass="23312">MDLGITARLLCALAVSVVVSEAVNDAVLAAINAGNLPPVDSSSPPPNTAGLVFSPPQAPSPSPPSSPLTGNLNKSTTVLSGLNTDVTDLKLVGYYEPVDFQGAQLYGCSIYNLGSDYQTTNACKNTVCTLQAAFRKEGLTGDVDNYGFDPRTKSCTYVLLIDEPQIFTLIGNLHGSLKSSITRTSKLIQDSGGVFQSSDPDLCSFSPSGSPYAATDRSTCSSSG</sequence>
<feature type="chain" id="PRO_5043385294" description="CUB domain-containing protein" evidence="2">
    <location>
        <begin position="23"/>
        <end position="224"/>
    </location>
</feature>
<evidence type="ECO:0000313" key="4">
    <source>
        <dbReference type="Proteomes" id="UP001489004"/>
    </source>
</evidence>
<evidence type="ECO:0000313" key="3">
    <source>
        <dbReference type="EMBL" id="KAK9823231.1"/>
    </source>
</evidence>
<protein>
    <recommendedName>
        <fullName evidence="5">CUB domain-containing protein</fullName>
    </recommendedName>
</protein>
<evidence type="ECO:0000256" key="1">
    <source>
        <dbReference type="SAM" id="MobiDB-lite"/>
    </source>
</evidence>
<keyword evidence="4" id="KW-1185">Reference proteome</keyword>
<dbReference type="Proteomes" id="UP001489004">
    <property type="component" value="Unassembled WGS sequence"/>
</dbReference>
<evidence type="ECO:0008006" key="5">
    <source>
        <dbReference type="Google" id="ProtNLM"/>
    </source>
</evidence>
<dbReference type="EMBL" id="JALJOR010000002">
    <property type="protein sequence ID" value="KAK9823231.1"/>
    <property type="molecule type" value="Genomic_DNA"/>
</dbReference>
<organism evidence="3 4">
    <name type="scientific">[Myrmecia] bisecta</name>
    <dbReference type="NCBI Taxonomy" id="41462"/>
    <lineage>
        <taxon>Eukaryota</taxon>
        <taxon>Viridiplantae</taxon>
        <taxon>Chlorophyta</taxon>
        <taxon>core chlorophytes</taxon>
        <taxon>Trebouxiophyceae</taxon>
        <taxon>Trebouxiales</taxon>
        <taxon>Trebouxiaceae</taxon>
        <taxon>Myrmecia</taxon>
    </lineage>
</organism>
<keyword evidence="2" id="KW-0732">Signal</keyword>
<gene>
    <name evidence="3" type="ORF">WJX72_001242</name>
</gene>
<feature type="compositionally biased region" description="Pro residues" evidence="1">
    <location>
        <begin position="56"/>
        <end position="66"/>
    </location>
</feature>
<comment type="caution">
    <text evidence="3">The sequence shown here is derived from an EMBL/GenBank/DDBJ whole genome shotgun (WGS) entry which is preliminary data.</text>
</comment>
<dbReference type="AlphaFoldDB" id="A0AAW1QP17"/>
<name>A0AAW1QP17_9CHLO</name>
<evidence type="ECO:0000256" key="2">
    <source>
        <dbReference type="SAM" id="SignalP"/>
    </source>
</evidence>
<feature type="signal peptide" evidence="2">
    <location>
        <begin position="1"/>
        <end position="22"/>
    </location>
</feature>
<reference evidence="3 4" key="1">
    <citation type="journal article" date="2024" name="Nat. Commun.">
        <title>Phylogenomics reveals the evolutionary origins of lichenization in chlorophyte algae.</title>
        <authorList>
            <person name="Puginier C."/>
            <person name="Libourel C."/>
            <person name="Otte J."/>
            <person name="Skaloud P."/>
            <person name="Haon M."/>
            <person name="Grisel S."/>
            <person name="Petersen M."/>
            <person name="Berrin J.G."/>
            <person name="Delaux P.M."/>
            <person name="Dal Grande F."/>
            <person name="Keller J."/>
        </authorList>
    </citation>
    <scope>NUCLEOTIDE SEQUENCE [LARGE SCALE GENOMIC DNA]</scope>
    <source>
        <strain evidence="3 4">SAG 2043</strain>
    </source>
</reference>